<dbReference type="EMBL" id="JAPFFK010000019">
    <property type="protein sequence ID" value="KAJ6686978.1"/>
    <property type="molecule type" value="Genomic_DNA"/>
</dbReference>
<gene>
    <name evidence="11" type="ORF">OIU79_016675</name>
</gene>
<protein>
    <recommendedName>
        <fullName evidence="3">Coiled-coil domain-containing protein 86</fullName>
    </recommendedName>
</protein>
<dbReference type="GO" id="GO:0005730">
    <property type="term" value="C:nucleolus"/>
    <property type="evidence" value="ECO:0007669"/>
    <property type="project" value="UniProtKB-SubCell"/>
</dbReference>
<dbReference type="InterPro" id="IPR026570">
    <property type="entry name" value="CCDC86"/>
</dbReference>
<evidence type="ECO:0000256" key="7">
    <source>
        <dbReference type="ARBA" id="ARBA00023054"/>
    </source>
</evidence>
<evidence type="ECO:0000256" key="3">
    <source>
        <dbReference type="ARBA" id="ARBA00016738"/>
    </source>
</evidence>
<feature type="compositionally biased region" description="Polar residues" evidence="10">
    <location>
        <begin position="153"/>
        <end position="162"/>
    </location>
</feature>
<keyword evidence="12" id="KW-1185">Reference proteome</keyword>
<evidence type="ECO:0000256" key="9">
    <source>
        <dbReference type="ARBA" id="ARBA00093307"/>
    </source>
</evidence>
<accession>A0A9Q0PEV7</accession>
<proteinExistence type="predicted"/>
<comment type="function">
    <text evidence="9">Required for proper chromosome segregation during mitosis and error-free mitotic progression.</text>
</comment>
<feature type="compositionally biased region" description="Basic and acidic residues" evidence="10">
    <location>
        <begin position="100"/>
        <end position="141"/>
    </location>
</feature>
<organism evidence="11 12">
    <name type="scientific">Salix purpurea</name>
    <name type="common">Purple osier willow</name>
    <dbReference type="NCBI Taxonomy" id="77065"/>
    <lineage>
        <taxon>Eukaryota</taxon>
        <taxon>Viridiplantae</taxon>
        <taxon>Streptophyta</taxon>
        <taxon>Embryophyta</taxon>
        <taxon>Tracheophyta</taxon>
        <taxon>Spermatophyta</taxon>
        <taxon>Magnoliopsida</taxon>
        <taxon>eudicotyledons</taxon>
        <taxon>Gunneridae</taxon>
        <taxon>Pentapetalae</taxon>
        <taxon>rosids</taxon>
        <taxon>fabids</taxon>
        <taxon>Malpighiales</taxon>
        <taxon>Salicaceae</taxon>
        <taxon>Saliceae</taxon>
        <taxon>Salix</taxon>
    </lineage>
</organism>
<keyword evidence="7" id="KW-0175">Coiled coil</keyword>
<dbReference type="AlphaFoldDB" id="A0A9Q0PEV7"/>
<keyword evidence="8" id="KW-0539">Nucleus</keyword>
<evidence type="ECO:0000256" key="2">
    <source>
        <dbReference type="ARBA" id="ARBA00004604"/>
    </source>
</evidence>
<dbReference type="PANTHER" id="PTHR13557:SF1">
    <property type="entry name" value="COILED-COIL DOMAIN-CONTAINING PROTEIN 86"/>
    <property type="match status" value="1"/>
</dbReference>
<dbReference type="Proteomes" id="UP001151532">
    <property type="component" value="Chromosome 2"/>
</dbReference>
<name>A0A9Q0PEV7_SALPP</name>
<dbReference type="GO" id="GO:0005694">
    <property type="term" value="C:chromosome"/>
    <property type="evidence" value="ECO:0007669"/>
    <property type="project" value="UniProtKB-SubCell"/>
</dbReference>
<comment type="caution">
    <text evidence="11">The sequence shown here is derived from an EMBL/GenBank/DDBJ whole genome shotgun (WGS) entry which is preliminary data.</text>
</comment>
<dbReference type="OrthoDB" id="781329at2759"/>
<comment type="subcellular location">
    <subcellularLocation>
        <location evidence="1">Chromosome</location>
    </subcellularLocation>
    <subcellularLocation>
        <location evidence="2">Nucleus</location>
        <location evidence="2">Nucleolus</location>
    </subcellularLocation>
</comment>
<reference evidence="11" key="1">
    <citation type="submission" date="2022-11" db="EMBL/GenBank/DDBJ databases">
        <authorList>
            <person name="Hyden B.L."/>
            <person name="Feng K."/>
            <person name="Yates T."/>
            <person name="Jawdy S."/>
            <person name="Smart L.B."/>
            <person name="Muchero W."/>
        </authorList>
    </citation>
    <scope>NUCLEOTIDE SEQUENCE</scope>
    <source>
        <tissue evidence="11">Shoot tip</tissue>
    </source>
</reference>
<sequence>MACTIDLRFLDEGFGGKTYKRKREQEALINSATTTADASMEIDAPPAKRSAIPSTDNPEKPVAVGKPTYDGVIAGKVSGRNWKQPRKHRASAKQVSKRGTGYEERQKDKEIKKAYRERKDELKEEIRKNKAEKRKMKEEREKRKKENKLRTGTKLQRITNPKTLKKISKSRDRKMLKVVPDELFNNNKKKNANKKD</sequence>
<evidence type="ECO:0000313" key="12">
    <source>
        <dbReference type="Proteomes" id="UP001151532"/>
    </source>
</evidence>
<feature type="compositionally biased region" description="Basic residues" evidence="10">
    <location>
        <begin position="187"/>
        <end position="196"/>
    </location>
</feature>
<reference evidence="11" key="2">
    <citation type="journal article" date="2023" name="Int. J. Mol. Sci.">
        <title>De Novo Assembly and Annotation of 11 Diverse Shrub Willow (Salix) Genomes Reveals Novel Gene Organization in Sex-Linked Regions.</title>
        <authorList>
            <person name="Hyden B."/>
            <person name="Feng K."/>
            <person name="Yates T.B."/>
            <person name="Jawdy S."/>
            <person name="Cereghino C."/>
            <person name="Smart L.B."/>
            <person name="Muchero W."/>
        </authorList>
    </citation>
    <scope>NUCLEOTIDE SEQUENCE</scope>
    <source>
        <tissue evidence="11">Shoot tip</tissue>
    </source>
</reference>
<evidence type="ECO:0000256" key="1">
    <source>
        <dbReference type="ARBA" id="ARBA00004286"/>
    </source>
</evidence>
<evidence type="ECO:0000256" key="4">
    <source>
        <dbReference type="ARBA" id="ARBA00022454"/>
    </source>
</evidence>
<keyword evidence="6" id="KW-0164">Citrullination</keyword>
<feature type="region of interest" description="Disordered" evidence="10">
    <location>
        <begin position="30"/>
        <end position="196"/>
    </location>
</feature>
<evidence type="ECO:0000256" key="10">
    <source>
        <dbReference type="SAM" id="MobiDB-lite"/>
    </source>
</evidence>
<evidence type="ECO:0000256" key="6">
    <source>
        <dbReference type="ARBA" id="ARBA00022934"/>
    </source>
</evidence>
<dbReference type="PANTHER" id="PTHR13557">
    <property type="entry name" value="COILED-COIL DOMAIN-CONTAINING PROTEIN 86"/>
    <property type="match status" value="1"/>
</dbReference>
<evidence type="ECO:0000256" key="5">
    <source>
        <dbReference type="ARBA" id="ARBA00022553"/>
    </source>
</evidence>
<evidence type="ECO:0000313" key="11">
    <source>
        <dbReference type="EMBL" id="KAJ6686978.1"/>
    </source>
</evidence>
<keyword evidence="4" id="KW-0158">Chromosome</keyword>
<keyword evidence="5" id="KW-0597">Phosphoprotein</keyword>
<evidence type="ECO:0000256" key="8">
    <source>
        <dbReference type="ARBA" id="ARBA00023242"/>
    </source>
</evidence>